<sequence length="211" mass="22914">MGNPMEVKPITDAAFRKYGHLVDGLDVAGLLEKMKATPLPEDSTVYVASDPVLEGDSACEAITYSLFGGMPVQIGYCNGNNHKLNAVEYHRNSEINIPETDAVFIVGMQQDIEDDFTYDTSKMEAFYAPAGSVIELYATTLHYAPCNGKDGGFRVIVVLPKGTNTDIESREAATAEDRLLFARNKWLIAHEEAGLEGDGAFVGLKGENLCV</sequence>
<dbReference type="InterPro" id="IPR032358">
    <property type="entry name" value="DUF4867"/>
</dbReference>
<evidence type="ECO:0000313" key="1">
    <source>
        <dbReference type="EMBL" id="MBB5264056.1"/>
    </source>
</evidence>
<gene>
    <name evidence="1" type="ORF">HNP82_001161</name>
</gene>
<keyword evidence="2" id="KW-1185">Reference proteome</keyword>
<dbReference type="AlphaFoldDB" id="A0A7W8M574"/>
<dbReference type="InterPro" id="IPR011051">
    <property type="entry name" value="RmlC_Cupin_sf"/>
</dbReference>
<proteinExistence type="predicted"/>
<dbReference type="Proteomes" id="UP000543642">
    <property type="component" value="Unassembled WGS sequence"/>
</dbReference>
<name>A0A7W8M574_9FIRM</name>
<keyword evidence="1" id="KW-0378">Hydrolase</keyword>
<dbReference type="EMBL" id="JACHFW010000003">
    <property type="protein sequence ID" value="MBB5264056.1"/>
    <property type="molecule type" value="Genomic_DNA"/>
</dbReference>
<comment type="caution">
    <text evidence="1">The sequence shown here is derived from an EMBL/GenBank/DDBJ whole genome shotgun (WGS) entry which is preliminary data.</text>
</comment>
<dbReference type="Gene3D" id="2.60.120.480">
    <property type="entry name" value="Ureidoglycolate hydrolase"/>
    <property type="match status" value="1"/>
</dbReference>
<dbReference type="SUPFAM" id="SSF51182">
    <property type="entry name" value="RmlC-like cupins"/>
    <property type="match status" value="1"/>
</dbReference>
<protein>
    <submittedName>
        <fullName evidence="1">Ureidoglycolate hydrolase</fullName>
    </submittedName>
</protein>
<dbReference type="GO" id="GO:0004848">
    <property type="term" value="F:ureidoglycolate hydrolase activity"/>
    <property type="evidence" value="ECO:0007669"/>
    <property type="project" value="InterPro"/>
</dbReference>
<organism evidence="1 2">
    <name type="scientific">Catenibacillus scindens</name>
    <dbReference type="NCBI Taxonomy" id="673271"/>
    <lineage>
        <taxon>Bacteria</taxon>
        <taxon>Bacillati</taxon>
        <taxon>Bacillota</taxon>
        <taxon>Clostridia</taxon>
        <taxon>Lachnospirales</taxon>
        <taxon>Lachnospiraceae</taxon>
        <taxon>Catenibacillus</taxon>
    </lineage>
</organism>
<dbReference type="InterPro" id="IPR024060">
    <property type="entry name" value="Ureidoglycolate_lyase_dom_sf"/>
</dbReference>
<reference evidence="1 2" key="1">
    <citation type="submission" date="2020-08" db="EMBL/GenBank/DDBJ databases">
        <title>Genomic Encyclopedia of Type Strains, Phase IV (KMG-IV): sequencing the most valuable type-strain genomes for metagenomic binning, comparative biology and taxonomic classification.</title>
        <authorList>
            <person name="Goeker M."/>
        </authorList>
    </citation>
    <scope>NUCLEOTIDE SEQUENCE [LARGE SCALE GENOMIC DNA]</scope>
    <source>
        <strain evidence="1 2">DSM 106146</strain>
    </source>
</reference>
<accession>A0A7W8M574</accession>
<dbReference type="Pfam" id="PF16161">
    <property type="entry name" value="DUF4867"/>
    <property type="match status" value="1"/>
</dbReference>
<evidence type="ECO:0000313" key="2">
    <source>
        <dbReference type="Proteomes" id="UP000543642"/>
    </source>
</evidence>